<gene>
    <name evidence="2" type="ORF">PTRG_10984</name>
</gene>
<sequence length="287" mass="31566">MLNILLASLPVLAQATYIDPSLLQQRPLLDSKPASARVIPLTLNKNLHYKFPDTPLLPSRTHLEHLQNPSIIHATGNDHSTITINIPLDASIPGSVTFNNPVSKPWPQSTSHFVWFEQDEWNTLGDHIPLLDIGARRGGMISTEAESARLDLSRPYIHVPKGLWDVLVLATKPEESGRHGEELMVDCATQSIFPDLVFGLDGEKEMREKDEEVVDELIVTPAQYVLQTEEGSLSPGGLGFAQPVIGIRKYCAATRALVISLKATGKGNGKITDLTSIEKRTLNKIYA</sequence>
<evidence type="ECO:0000256" key="1">
    <source>
        <dbReference type="SAM" id="SignalP"/>
    </source>
</evidence>
<dbReference type="KEGG" id="ptrr:6349296"/>
<accession>B2WLX4</accession>
<evidence type="ECO:0000313" key="3">
    <source>
        <dbReference type="Proteomes" id="UP000001471"/>
    </source>
</evidence>
<dbReference type="GeneID" id="6349296"/>
<feature type="chain" id="PRO_5012226437" evidence="1">
    <location>
        <begin position="16"/>
        <end position="287"/>
    </location>
</feature>
<dbReference type="eggNOG" id="ENOG502RIX1">
    <property type="taxonomic scope" value="Eukaryota"/>
</dbReference>
<dbReference type="EMBL" id="DS231629">
    <property type="protein sequence ID" value="EDU44034.1"/>
    <property type="molecule type" value="Genomic_DNA"/>
</dbReference>
<protein>
    <submittedName>
        <fullName evidence="2">Uncharacterized protein</fullName>
    </submittedName>
</protein>
<keyword evidence="1" id="KW-0732">Signal</keyword>
<dbReference type="AlphaFoldDB" id="B2WLX4"/>
<organism evidence="2 3">
    <name type="scientific">Pyrenophora tritici-repentis (strain Pt-1C-BFP)</name>
    <name type="common">Wheat tan spot fungus</name>
    <name type="synonym">Drechslera tritici-repentis</name>
    <dbReference type="NCBI Taxonomy" id="426418"/>
    <lineage>
        <taxon>Eukaryota</taxon>
        <taxon>Fungi</taxon>
        <taxon>Dikarya</taxon>
        <taxon>Ascomycota</taxon>
        <taxon>Pezizomycotina</taxon>
        <taxon>Dothideomycetes</taxon>
        <taxon>Pleosporomycetidae</taxon>
        <taxon>Pleosporales</taxon>
        <taxon>Pleosporineae</taxon>
        <taxon>Pleosporaceae</taxon>
        <taxon>Pyrenophora</taxon>
    </lineage>
</organism>
<dbReference type="HOGENOM" id="CLU_1015598_0_0_1"/>
<name>B2WLX4_PYRTR</name>
<dbReference type="InParanoid" id="B2WLX4"/>
<feature type="signal peptide" evidence="1">
    <location>
        <begin position="1"/>
        <end position="15"/>
    </location>
</feature>
<dbReference type="Proteomes" id="UP000001471">
    <property type="component" value="Unassembled WGS sequence"/>
</dbReference>
<reference evidence="3" key="1">
    <citation type="journal article" date="2013" name="G3 (Bethesda)">
        <title>Comparative genomics of a plant-pathogenic fungus, Pyrenophora tritici-repentis, reveals transduplication and the impact of repeat elements on pathogenicity and population divergence.</title>
        <authorList>
            <person name="Manning V.A."/>
            <person name="Pandelova I."/>
            <person name="Dhillon B."/>
            <person name="Wilhelm L.J."/>
            <person name="Goodwin S.B."/>
            <person name="Berlin A.M."/>
            <person name="Figueroa M."/>
            <person name="Freitag M."/>
            <person name="Hane J.K."/>
            <person name="Henrissat B."/>
            <person name="Holman W.H."/>
            <person name="Kodira C.D."/>
            <person name="Martin J."/>
            <person name="Oliver R.P."/>
            <person name="Robbertse B."/>
            <person name="Schackwitz W."/>
            <person name="Schwartz D.C."/>
            <person name="Spatafora J.W."/>
            <person name="Turgeon B.G."/>
            <person name="Yandava C."/>
            <person name="Young S."/>
            <person name="Zhou S."/>
            <person name="Zeng Q."/>
            <person name="Grigoriev I.V."/>
            <person name="Ma L.-J."/>
            <person name="Ciuffetti L.M."/>
        </authorList>
    </citation>
    <scope>NUCLEOTIDE SEQUENCE [LARGE SCALE GENOMIC DNA]</scope>
    <source>
        <strain evidence="3">Pt-1C-BFP</strain>
    </source>
</reference>
<dbReference type="OrthoDB" id="3747338at2759"/>
<dbReference type="STRING" id="426418.B2WLX4"/>
<proteinExistence type="predicted"/>
<dbReference type="OMA" id="ATHMTWI"/>
<evidence type="ECO:0000313" key="2">
    <source>
        <dbReference type="EMBL" id="EDU44034.1"/>
    </source>
</evidence>